<protein>
    <recommendedName>
        <fullName evidence="6">Purple acid phosphatase</fullName>
        <ecNumber evidence="6">3.1.3.2</ecNumber>
    </recommendedName>
</protein>
<dbReference type="EC" id="3.1.3.2" evidence="6"/>
<dbReference type="InterPro" id="IPR015914">
    <property type="entry name" value="PAPs_N"/>
</dbReference>
<dbReference type="GO" id="GO:0046872">
    <property type="term" value="F:metal ion binding"/>
    <property type="evidence" value="ECO:0007669"/>
    <property type="project" value="InterPro"/>
</dbReference>
<comment type="catalytic activity">
    <reaction evidence="6">
        <text>a phosphate monoester + H2O = an alcohol + phosphate</text>
        <dbReference type="Rhea" id="RHEA:15017"/>
        <dbReference type="ChEBI" id="CHEBI:15377"/>
        <dbReference type="ChEBI" id="CHEBI:30879"/>
        <dbReference type="ChEBI" id="CHEBI:43474"/>
        <dbReference type="ChEBI" id="CHEBI:67140"/>
        <dbReference type="EC" id="3.1.3.2"/>
    </reaction>
</comment>
<dbReference type="STRING" id="431595.K3WAJ5"/>
<reference evidence="10" key="3">
    <citation type="submission" date="2015-02" db="UniProtKB">
        <authorList>
            <consortium name="EnsemblProtists"/>
        </authorList>
    </citation>
    <scope>IDENTIFICATION</scope>
    <source>
        <strain evidence="10">DAOM BR144</strain>
    </source>
</reference>
<keyword evidence="3" id="KW-0964">Secreted</keyword>
<dbReference type="EnsemblProtists" id="PYU1_T001986">
    <property type="protein sequence ID" value="PYU1_T001986"/>
    <property type="gene ID" value="PYU1_G001984"/>
</dbReference>
<reference evidence="11" key="2">
    <citation type="submission" date="2010-04" db="EMBL/GenBank/DDBJ databases">
        <authorList>
            <person name="Buell R."/>
            <person name="Hamilton J."/>
            <person name="Hostetler J."/>
        </authorList>
    </citation>
    <scope>NUCLEOTIDE SEQUENCE [LARGE SCALE GENOMIC DNA]</scope>
    <source>
        <strain evidence="11">DAOM:BR144</strain>
    </source>
</reference>
<dbReference type="PANTHER" id="PTHR45778:SF7">
    <property type="entry name" value="PURPLE ACID PHOSPHATASE"/>
    <property type="match status" value="1"/>
</dbReference>
<keyword evidence="6" id="KW-0378">Hydrolase</keyword>
<evidence type="ECO:0000259" key="8">
    <source>
        <dbReference type="Pfam" id="PF14008"/>
    </source>
</evidence>
<dbReference type="InParanoid" id="K3WAJ5"/>
<evidence type="ECO:0000259" key="9">
    <source>
        <dbReference type="Pfam" id="PF16656"/>
    </source>
</evidence>
<evidence type="ECO:0000256" key="2">
    <source>
        <dbReference type="ARBA" id="ARBA00011738"/>
    </source>
</evidence>
<comment type="subunit">
    <text evidence="2">Homodimer.</text>
</comment>
<dbReference type="PANTHER" id="PTHR45778">
    <property type="entry name" value="PURPLE ACID PHOSPHATASE-RELATED"/>
    <property type="match status" value="1"/>
</dbReference>
<dbReference type="Pfam" id="PF14008">
    <property type="entry name" value="Metallophos_C"/>
    <property type="match status" value="1"/>
</dbReference>
<sequence length="547" mass="61712">MHHDPNWDEVAVLKPSSGFELSTWPKLVEDGGDLVVFWQPGMHDAVQEEDYITLSCGPIFGDDDYLLKKSVKELDATPNSVRFSELYMMRCNYVVKYFNFQPKAGKYRLLEQLEVGMLDSFNAPKHGHLALTTEDDEMVVMFNSASSKTPQVRYGLSASELTNHAEGTSTTYKASDMCHAPATTTAQRLFRDPGFMHKVVMTKLKPGEYYFYQYGNDEDGWSKVRSFRSKPLATTKTTNFVAYADMGVDGSPAAQSTAVRAYADVVGDGYDSFLLHFGDISYARGEGSVWDKFFHLIEPYATRTPYMVSIGNHEYVYTSGGDNDPSGGAEPSKKSFHPSWGNYGSDSNGECSVPMYHRFHAPATGKSIYWYSFNYGGVHVVQISTEHNWTRGSEQYEWLKNDLESVDRSATPWVVLTAHRMMYSTQLGMESDMVVAKHFRDEVEELIYMNRVNLMLVGHQHAYERSCPVYKGECVEDEKAPVHIVVGSAGFELDTEDFSTKYGNWSVRHANEYGHLRVSTSADAMNLQFVLNKNGAVYDEFAIKPWA</sequence>
<dbReference type="CDD" id="cd00839">
    <property type="entry name" value="MPP_PAPs"/>
    <property type="match status" value="1"/>
</dbReference>
<evidence type="ECO:0000256" key="1">
    <source>
        <dbReference type="ARBA" id="ARBA00004613"/>
    </source>
</evidence>
<dbReference type="VEuPathDB" id="FungiDB:PYU1_G001984"/>
<evidence type="ECO:0000256" key="3">
    <source>
        <dbReference type="ARBA" id="ARBA00022525"/>
    </source>
</evidence>
<comment type="similarity">
    <text evidence="6">Belongs to the metallophosphoesterase superfamily. Purple acid phosphatase family.</text>
</comment>
<dbReference type="HOGENOM" id="CLU_013387_4_0_1"/>
<keyword evidence="11" id="KW-1185">Reference proteome</keyword>
<reference evidence="11" key="1">
    <citation type="journal article" date="2010" name="Genome Biol.">
        <title>Genome sequence of the necrotrophic plant pathogen Pythium ultimum reveals original pathogenicity mechanisms and effector repertoire.</title>
        <authorList>
            <person name="Levesque C.A."/>
            <person name="Brouwer H."/>
            <person name="Cano L."/>
            <person name="Hamilton J.P."/>
            <person name="Holt C."/>
            <person name="Huitema E."/>
            <person name="Raffaele S."/>
            <person name="Robideau G.P."/>
            <person name="Thines M."/>
            <person name="Win J."/>
            <person name="Zerillo M.M."/>
            <person name="Beakes G.W."/>
            <person name="Boore J.L."/>
            <person name="Busam D."/>
            <person name="Dumas B."/>
            <person name="Ferriera S."/>
            <person name="Fuerstenberg S.I."/>
            <person name="Gachon C.M."/>
            <person name="Gaulin E."/>
            <person name="Govers F."/>
            <person name="Grenville-Briggs L."/>
            <person name="Horner N."/>
            <person name="Hostetler J."/>
            <person name="Jiang R.H."/>
            <person name="Johnson J."/>
            <person name="Krajaejun T."/>
            <person name="Lin H."/>
            <person name="Meijer H.J."/>
            <person name="Moore B."/>
            <person name="Morris P."/>
            <person name="Phuntmart V."/>
            <person name="Puiu D."/>
            <person name="Shetty J."/>
            <person name="Stajich J.E."/>
            <person name="Tripathy S."/>
            <person name="Wawra S."/>
            <person name="van West P."/>
            <person name="Whitty B.R."/>
            <person name="Coutinho P.M."/>
            <person name="Henrissat B."/>
            <person name="Martin F."/>
            <person name="Thomas P.D."/>
            <person name="Tyler B.M."/>
            <person name="De Vries R.P."/>
            <person name="Kamoun S."/>
            <person name="Yandell M."/>
            <person name="Tisserat N."/>
            <person name="Buell C.R."/>
        </authorList>
    </citation>
    <scope>NUCLEOTIDE SEQUENCE</scope>
    <source>
        <strain evidence="11">DAOM:BR144</strain>
    </source>
</reference>
<feature type="domain" description="Calcineurin-like phosphoesterase" evidence="7">
    <location>
        <begin position="266"/>
        <end position="463"/>
    </location>
</feature>
<name>K3WAJ5_GLOUD</name>
<evidence type="ECO:0000256" key="4">
    <source>
        <dbReference type="ARBA" id="ARBA00022729"/>
    </source>
</evidence>
<evidence type="ECO:0000256" key="5">
    <source>
        <dbReference type="ARBA" id="ARBA00023180"/>
    </source>
</evidence>
<proteinExistence type="inferred from homology"/>
<dbReference type="eggNOG" id="KOG1378">
    <property type="taxonomic scope" value="Eukaryota"/>
</dbReference>
<evidence type="ECO:0000313" key="10">
    <source>
        <dbReference type="EnsemblProtists" id="PYU1_T001986"/>
    </source>
</evidence>
<dbReference type="GO" id="GO:0003993">
    <property type="term" value="F:acid phosphatase activity"/>
    <property type="evidence" value="ECO:0007669"/>
    <property type="project" value="UniProtKB-EC"/>
</dbReference>
<feature type="domain" description="Purple acid phosphatase C-terminal" evidence="8">
    <location>
        <begin position="480"/>
        <end position="540"/>
    </location>
</feature>
<keyword evidence="5" id="KW-0325">Glycoprotein</keyword>
<accession>K3WAJ5</accession>
<evidence type="ECO:0000256" key="6">
    <source>
        <dbReference type="RuleBase" id="RU361203"/>
    </source>
</evidence>
<dbReference type="Pfam" id="PF00149">
    <property type="entry name" value="Metallophos"/>
    <property type="match status" value="1"/>
</dbReference>
<dbReference type="SUPFAM" id="SSF49363">
    <property type="entry name" value="Purple acid phosphatase, N-terminal domain"/>
    <property type="match status" value="1"/>
</dbReference>
<dbReference type="EMBL" id="GL376634">
    <property type="status" value="NOT_ANNOTATED_CDS"/>
    <property type="molecule type" value="Genomic_DNA"/>
</dbReference>
<dbReference type="Proteomes" id="UP000019132">
    <property type="component" value="Unassembled WGS sequence"/>
</dbReference>
<evidence type="ECO:0000259" key="7">
    <source>
        <dbReference type="Pfam" id="PF00149"/>
    </source>
</evidence>
<dbReference type="InterPro" id="IPR029052">
    <property type="entry name" value="Metallo-depent_PP-like"/>
</dbReference>
<dbReference type="AlphaFoldDB" id="K3WAJ5"/>
<dbReference type="InterPro" id="IPR004843">
    <property type="entry name" value="Calcineurin-like_PHP"/>
</dbReference>
<organism evidence="10 11">
    <name type="scientific">Globisporangium ultimum (strain ATCC 200006 / CBS 805.95 / DAOM BR144)</name>
    <name type="common">Pythium ultimum</name>
    <dbReference type="NCBI Taxonomy" id="431595"/>
    <lineage>
        <taxon>Eukaryota</taxon>
        <taxon>Sar</taxon>
        <taxon>Stramenopiles</taxon>
        <taxon>Oomycota</taxon>
        <taxon>Peronosporomycetes</taxon>
        <taxon>Pythiales</taxon>
        <taxon>Pythiaceae</taxon>
        <taxon>Globisporangium</taxon>
    </lineage>
</organism>
<dbReference type="Gene3D" id="2.60.40.380">
    <property type="entry name" value="Purple acid phosphatase-like, N-terminal"/>
    <property type="match status" value="1"/>
</dbReference>
<comment type="subcellular location">
    <subcellularLocation>
        <location evidence="1">Secreted</location>
    </subcellularLocation>
</comment>
<dbReference type="InterPro" id="IPR008963">
    <property type="entry name" value="Purple_acid_Pase-like_N"/>
</dbReference>
<dbReference type="Pfam" id="PF16656">
    <property type="entry name" value="Pur_ac_phosph_N"/>
    <property type="match status" value="1"/>
</dbReference>
<feature type="domain" description="Purple acid phosphatase N-terminal" evidence="9">
    <location>
        <begin position="124"/>
        <end position="228"/>
    </location>
</feature>
<dbReference type="InterPro" id="IPR025733">
    <property type="entry name" value="PAPs_C"/>
</dbReference>
<dbReference type="Gene3D" id="3.60.21.10">
    <property type="match status" value="1"/>
</dbReference>
<dbReference type="InterPro" id="IPR041792">
    <property type="entry name" value="MPP_PAP"/>
</dbReference>
<keyword evidence="4" id="KW-0732">Signal</keyword>
<evidence type="ECO:0000313" key="11">
    <source>
        <dbReference type="Proteomes" id="UP000019132"/>
    </source>
</evidence>
<dbReference type="OMA" id="NWMEMDL"/>
<dbReference type="SUPFAM" id="SSF56300">
    <property type="entry name" value="Metallo-dependent phosphatases"/>
    <property type="match status" value="1"/>
</dbReference>
<dbReference type="GO" id="GO:0005576">
    <property type="term" value="C:extracellular region"/>
    <property type="evidence" value="ECO:0007669"/>
    <property type="project" value="UniProtKB-SubCell"/>
</dbReference>